<reference evidence="1" key="1">
    <citation type="submission" date="2018-05" db="EMBL/GenBank/DDBJ databases">
        <authorList>
            <person name="Lanie J.A."/>
            <person name="Ng W.-L."/>
            <person name="Kazmierczak K.M."/>
            <person name="Andrzejewski T.M."/>
            <person name="Davidsen T.M."/>
            <person name="Wayne K.J."/>
            <person name="Tettelin H."/>
            <person name="Glass J.I."/>
            <person name="Rusch D."/>
            <person name="Podicherti R."/>
            <person name="Tsui H.-C.T."/>
            <person name="Winkler M.E."/>
        </authorList>
    </citation>
    <scope>NUCLEOTIDE SEQUENCE</scope>
</reference>
<accession>A0A382F6H8</accession>
<evidence type="ECO:0000313" key="1">
    <source>
        <dbReference type="EMBL" id="SVB58628.1"/>
    </source>
</evidence>
<organism evidence="1">
    <name type="scientific">marine metagenome</name>
    <dbReference type="NCBI Taxonomy" id="408172"/>
    <lineage>
        <taxon>unclassified sequences</taxon>
        <taxon>metagenomes</taxon>
        <taxon>ecological metagenomes</taxon>
    </lineage>
</organism>
<proteinExistence type="predicted"/>
<sequence>MSIRSSRAVLGLVLVWLMPSATHAQLAGDSPTLTSQEAEAYEMSPALGVGCNPRRHNSIEGSESLIERDAGPLPGTAAFYHNFEGTFIVLEAYDEDFWGHCLVFTWFGGPLSAGSYQINQLAMERLESQLDVQEHAFFSMAALRNPDENPVLVAESGTLDLSTVESGSMTGGFDLTGFLLDGPTRIDDVVWSGTFRAVGAP</sequence>
<dbReference type="AlphaFoldDB" id="A0A382F6H8"/>
<gene>
    <name evidence="1" type="ORF">METZ01_LOCUS211482</name>
</gene>
<name>A0A382F6H8_9ZZZZ</name>
<dbReference type="EMBL" id="UINC01048278">
    <property type="protein sequence ID" value="SVB58628.1"/>
    <property type="molecule type" value="Genomic_DNA"/>
</dbReference>
<protein>
    <submittedName>
        <fullName evidence="1">Uncharacterized protein</fullName>
    </submittedName>
</protein>